<comment type="caution">
    <text evidence="1">The sequence shown here is derived from an EMBL/GenBank/DDBJ whole genome shotgun (WGS) entry which is preliminary data.</text>
</comment>
<dbReference type="EMBL" id="BMIN01000005">
    <property type="protein sequence ID" value="GGD09756.1"/>
    <property type="molecule type" value="Genomic_DNA"/>
</dbReference>
<gene>
    <name evidence="1" type="ORF">GCM10011389_16560</name>
</gene>
<evidence type="ECO:0000313" key="1">
    <source>
        <dbReference type="EMBL" id="GGD09756.1"/>
    </source>
</evidence>
<dbReference type="RefSeq" id="WP_188652667.1">
    <property type="nucleotide sequence ID" value="NZ_BMIN01000005.1"/>
</dbReference>
<name>A0ABQ1Q0S7_9BACI</name>
<organism evidence="1 2">
    <name type="scientific">Pontibacillus salipaludis</name>
    <dbReference type="NCBI Taxonomy" id="1697394"/>
    <lineage>
        <taxon>Bacteria</taxon>
        <taxon>Bacillati</taxon>
        <taxon>Bacillota</taxon>
        <taxon>Bacilli</taxon>
        <taxon>Bacillales</taxon>
        <taxon>Bacillaceae</taxon>
        <taxon>Pontibacillus</taxon>
    </lineage>
</organism>
<dbReference type="InterPro" id="IPR025437">
    <property type="entry name" value="YfhE-like"/>
</dbReference>
<dbReference type="Proteomes" id="UP000642571">
    <property type="component" value="Unassembled WGS sequence"/>
</dbReference>
<proteinExistence type="predicted"/>
<protein>
    <recommendedName>
        <fullName evidence="3">YfhE-like protein</fullName>
    </recommendedName>
</protein>
<reference evidence="2" key="1">
    <citation type="journal article" date="2019" name="Int. J. Syst. Evol. Microbiol.">
        <title>The Global Catalogue of Microorganisms (GCM) 10K type strain sequencing project: providing services to taxonomists for standard genome sequencing and annotation.</title>
        <authorList>
            <consortium name="The Broad Institute Genomics Platform"/>
            <consortium name="The Broad Institute Genome Sequencing Center for Infectious Disease"/>
            <person name="Wu L."/>
            <person name="Ma J."/>
        </authorList>
    </citation>
    <scope>NUCLEOTIDE SEQUENCE [LARGE SCALE GENOMIC DNA]</scope>
    <source>
        <strain evidence="2">CGMCC 1.15353</strain>
    </source>
</reference>
<keyword evidence="2" id="KW-1185">Reference proteome</keyword>
<sequence>MYKRSQYQPVGGENDTSAAKEVIYSKEFKKADIAGGYRKPKLQEAKNSNPQLP</sequence>
<evidence type="ECO:0000313" key="2">
    <source>
        <dbReference type="Proteomes" id="UP000642571"/>
    </source>
</evidence>
<dbReference type="Pfam" id="PF14152">
    <property type="entry name" value="YfhE"/>
    <property type="match status" value="1"/>
</dbReference>
<accession>A0ABQ1Q0S7</accession>
<evidence type="ECO:0008006" key="3">
    <source>
        <dbReference type="Google" id="ProtNLM"/>
    </source>
</evidence>